<accession>A0ACB8ZSG9</accession>
<reference evidence="1 2" key="2">
    <citation type="journal article" date="2022" name="Mol. Ecol. Resour.">
        <title>The genomes of chicory, endive, great burdock and yacon provide insights into Asteraceae paleo-polyploidization history and plant inulin production.</title>
        <authorList>
            <person name="Fan W."/>
            <person name="Wang S."/>
            <person name="Wang H."/>
            <person name="Wang A."/>
            <person name="Jiang F."/>
            <person name="Liu H."/>
            <person name="Zhao H."/>
            <person name="Xu D."/>
            <person name="Zhang Y."/>
        </authorList>
    </citation>
    <scope>NUCLEOTIDE SEQUENCE [LARGE SCALE GENOMIC DNA]</scope>
    <source>
        <strain evidence="2">cv. Punajuju</strain>
        <tissue evidence="1">Leaves</tissue>
    </source>
</reference>
<sequence length="67" mass="7821">MKADDNLLIACGPVDRRWKRYYKVLTKSMAELTIKKGLNRLFPERISSASPNSYIHTKFSHLPVHYN</sequence>
<dbReference type="EMBL" id="CM042016">
    <property type="protein sequence ID" value="KAI3700654.1"/>
    <property type="molecule type" value="Genomic_DNA"/>
</dbReference>
<protein>
    <submittedName>
        <fullName evidence="1">Uncharacterized protein</fullName>
    </submittedName>
</protein>
<proteinExistence type="predicted"/>
<evidence type="ECO:0000313" key="1">
    <source>
        <dbReference type="EMBL" id="KAI3700654.1"/>
    </source>
</evidence>
<reference evidence="2" key="1">
    <citation type="journal article" date="2022" name="Mol. Ecol. Resour.">
        <title>The genomes of chicory, endive, great burdock and yacon provide insights into Asteraceae palaeo-polyploidization history and plant inulin production.</title>
        <authorList>
            <person name="Fan W."/>
            <person name="Wang S."/>
            <person name="Wang H."/>
            <person name="Wang A."/>
            <person name="Jiang F."/>
            <person name="Liu H."/>
            <person name="Zhao H."/>
            <person name="Xu D."/>
            <person name="Zhang Y."/>
        </authorList>
    </citation>
    <scope>NUCLEOTIDE SEQUENCE [LARGE SCALE GENOMIC DNA]</scope>
    <source>
        <strain evidence="2">cv. Punajuju</strain>
    </source>
</reference>
<name>A0ACB8ZSG9_CICIN</name>
<organism evidence="1 2">
    <name type="scientific">Cichorium intybus</name>
    <name type="common">Chicory</name>
    <dbReference type="NCBI Taxonomy" id="13427"/>
    <lineage>
        <taxon>Eukaryota</taxon>
        <taxon>Viridiplantae</taxon>
        <taxon>Streptophyta</taxon>
        <taxon>Embryophyta</taxon>
        <taxon>Tracheophyta</taxon>
        <taxon>Spermatophyta</taxon>
        <taxon>Magnoliopsida</taxon>
        <taxon>eudicotyledons</taxon>
        <taxon>Gunneridae</taxon>
        <taxon>Pentapetalae</taxon>
        <taxon>asterids</taxon>
        <taxon>campanulids</taxon>
        <taxon>Asterales</taxon>
        <taxon>Asteraceae</taxon>
        <taxon>Cichorioideae</taxon>
        <taxon>Cichorieae</taxon>
        <taxon>Cichoriinae</taxon>
        <taxon>Cichorium</taxon>
    </lineage>
</organism>
<keyword evidence="2" id="KW-1185">Reference proteome</keyword>
<gene>
    <name evidence="1" type="ORF">L2E82_45291</name>
</gene>
<evidence type="ECO:0000313" key="2">
    <source>
        <dbReference type="Proteomes" id="UP001055811"/>
    </source>
</evidence>
<comment type="caution">
    <text evidence="1">The sequence shown here is derived from an EMBL/GenBank/DDBJ whole genome shotgun (WGS) entry which is preliminary data.</text>
</comment>
<dbReference type="Proteomes" id="UP001055811">
    <property type="component" value="Linkage Group LG08"/>
</dbReference>